<evidence type="ECO:0000313" key="2">
    <source>
        <dbReference type="EMBL" id="PXX48079.1"/>
    </source>
</evidence>
<name>A0A318JLJ2_9NEIS</name>
<organism evidence="2 3">
    <name type="scientific">Aquitalea magnusonii</name>
    <dbReference type="NCBI Taxonomy" id="332411"/>
    <lineage>
        <taxon>Bacteria</taxon>
        <taxon>Pseudomonadati</taxon>
        <taxon>Pseudomonadota</taxon>
        <taxon>Betaproteobacteria</taxon>
        <taxon>Neisseriales</taxon>
        <taxon>Chromobacteriaceae</taxon>
        <taxon>Aquitalea</taxon>
    </lineage>
</organism>
<reference evidence="2 3" key="1">
    <citation type="submission" date="2018-05" db="EMBL/GenBank/DDBJ databases">
        <title>Genomic Encyclopedia of Type Strains, Phase IV (KMG-IV): sequencing the most valuable type-strain genomes for metagenomic binning, comparative biology and taxonomic classification.</title>
        <authorList>
            <person name="Goeker M."/>
        </authorList>
    </citation>
    <scope>NUCLEOTIDE SEQUENCE [LARGE SCALE GENOMIC DNA]</scope>
    <source>
        <strain evidence="2 3">DSM 25134</strain>
    </source>
</reference>
<dbReference type="Proteomes" id="UP000248395">
    <property type="component" value="Unassembled WGS sequence"/>
</dbReference>
<keyword evidence="1" id="KW-0732">Signal</keyword>
<proteinExistence type="predicted"/>
<sequence length="76" mass="8528">MKTLAIALITLISSSTVFAHGREHNPPPAATVSAWQAEQQAINNDFARLPAAEQQRIQKIHAYWDAQSLRENQHTH</sequence>
<dbReference type="RefSeq" id="WP_059287531.1">
    <property type="nucleotide sequence ID" value="NZ_LNQU01000253.1"/>
</dbReference>
<comment type="caution">
    <text evidence="2">The sequence shown here is derived from an EMBL/GenBank/DDBJ whole genome shotgun (WGS) entry which is preliminary data.</text>
</comment>
<dbReference type="OrthoDB" id="8591923at2"/>
<keyword evidence="3" id="KW-1185">Reference proteome</keyword>
<dbReference type="EMBL" id="QJKC01000008">
    <property type="protein sequence ID" value="PXX48079.1"/>
    <property type="molecule type" value="Genomic_DNA"/>
</dbReference>
<feature type="signal peptide" evidence="1">
    <location>
        <begin position="1"/>
        <end position="19"/>
    </location>
</feature>
<gene>
    <name evidence="2" type="ORF">DFR38_108171</name>
</gene>
<feature type="chain" id="PRO_5016418388" evidence="1">
    <location>
        <begin position="20"/>
        <end position="76"/>
    </location>
</feature>
<evidence type="ECO:0000313" key="3">
    <source>
        <dbReference type="Proteomes" id="UP000248395"/>
    </source>
</evidence>
<protein>
    <submittedName>
        <fullName evidence="2">Uncharacterized protein</fullName>
    </submittedName>
</protein>
<accession>A0A318JLJ2</accession>
<dbReference type="AlphaFoldDB" id="A0A318JLJ2"/>
<evidence type="ECO:0000256" key="1">
    <source>
        <dbReference type="SAM" id="SignalP"/>
    </source>
</evidence>